<dbReference type="InterPro" id="IPR000387">
    <property type="entry name" value="Tyr_Pase_dom"/>
</dbReference>
<dbReference type="PROSITE" id="PS50056">
    <property type="entry name" value="TYR_PHOSPHATASE_2"/>
    <property type="match status" value="1"/>
</dbReference>
<dbReference type="Proteomes" id="UP000549765">
    <property type="component" value="Unassembled WGS sequence"/>
</dbReference>
<feature type="domain" description="Tyrosine specific protein phosphatases" evidence="1">
    <location>
        <begin position="124"/>
        <end position="168"/>
    </location>
</feature>
<dbReference type="InterPro" id="IPR016130">
    <property type="entry name" value="Tyr_Pase_AS"/>
</dbReference>
<dbReference type="PROSITE" id="PS00383">
    <property type="entry name" value="TYR_PHOSPHATASE_1"/>
    <property type="match status" value="1"/>
</dbReference>
<dbReference type="EMBL" id="JAAXPN010000002">
    <property type="protein sequence ID" value="NKZ23887.1"/>
    <property type="molecule type" value="Genomic_DNA"/>
</dbReference>
<dbReference type="SUPFAM" id="SSF52799">
    <property type="entry name" value="(Phosphotyrosine protein) phosphatases II"/>
    <property type="match status" value="1"/>
</dbReference>
<comment type="caution">
    <text evidence="2">The sequence shown here is derived from an EMBL/GenBank/DDBJ whole genome shotgun (WGS) entry which is preliminary data.</text>
</comment>
<organism evidence="2 3">
    <name type="scientific">Periweissella fabalis</name>
    <dbReference type="NCBI Taxonomy" id="1070421"/>
    <lineage>
        <taxon>Bacteria</taxon>
        <taxon>Bacillati</taxon>
        <taxon>Bacillota</taxon>
        <taxon>Bacilli</taxon>
        <taxon>Lactobacillales</taxon>
        <taxon>Lactobacillaceae</taxon>
        <taxon>Periweissella</taxon>
    </lineage>
</organism>
<dbReference type="InterPro" id="IPR026893">
    <property type="entry name" value="Tyr/Ser_Pase_IphP-type"/>
</dbReference>
<reference evidence="2 3" key="1">
    <citation type="submission" date="2020-04" db="EMBL/GenBank/DDBJ databases">
        <title>MicrobeNet Type strains.</title>
        <authorList>
            <person name="Nicholson A.C."/>
        </authorList>
    </citation>
    <scope>NUCLEOTIDE SEQUENCE [LARGE SCALE GENOMIC DNA]</scope>
    <source>
        <strain evidence="2 3">CCUG 61472</strain>
    </source>
</reference>
<dbReference type="RefSeq" id="WP_168721686.1">
    <property type="nucleotide sequence ID" value="NZ_JAAXPN010000002.1"/>
</dbReference>
<keyword evidence="3" id="KW-1185">Reference proteome</keyword>
<sequence length="252" mass="28135">METLVNFRGLNDFTTVNNRKMQANMIFRSGELVNIAAQERAMLFEKFNIKQIYDFRSSKEVTEKPDDDFTGVAYHHIDLMRDAGGHTASLEVFASNFDGQKADDVMKDMYQDIVLSASGREGLHNFMNSLVTSEGPAIFHCFAGKDRTGVAAALLLASLQVTPDQIMRDYLATNPARKIANDAILANYRANGLDEKALAVIETMLYVKQDYLEHSFATIEDNFGSIAHYFKANDGLGLSSDVITALRHQYLV</sequence>
<dbReference type="GO" id="GO:0004721">
    <property type="term" value="F:phosphoprotein phosphatase activity"/>
    <property type="evidence" value="ECO:0007669"/>
    <property type="project" value="InterPro"/>
</dbReference>
<dbReference type="Gene3D" id="3.90.190.10">
    <property type="entry name" value="Protein tyrosine phosphatase superfamily"/>
    <property type="match status" value="1"/>
</dbReference>
<dbReference type="InterPro" id="IPR029021">
    <property type="entry name" value="Prot-tyrosine_phosphatase-like"/>
</dbReference>
<evidence type="ECO:0000313" key="3">
    <source>
        <dbReference type="Proteomes" id="UP000549765"/>
    </source>
</evidence>
<proteinExistence type="predicted"/>
<protein>
    <submittedName>
        <fullName evidence="2">Tyrosine-protein phosphatase</fullName>
    </submittedName>
</protein>
<name>A0A7X6N242_9LACO</name>
<evidence type="ECO:0000313" key="2">
    <source>
        <dbReference type="EMBL" id="NKZ23887.1"/>
    </source>
</evidence>
<dbReference type="AlphaFoldDB" id="A0A7X6N242"/>
<dbReference type="Pfam" id="PF13350">
    <property type="entry name" value="Y_phosphatase3"/>
    <property type="match status" value="1"/>
</dbReference>
<gene>
    <name evidence="2" type="ORF">HF964_03560</name>
</gene>
<accession>A0A7X6N242</accession>
<evidence type="ECO:0000259" key="1">
    <source>
        <dbReference type="PROSITE" id="PS50056"/>
    </source>
</evidence>